<dbReference type="Proteomes" id="UP000295678">
    <property type="component" value="Unassembled WGS sequence"/>
</dbReference>
<accession>A0A4R3MIF5</accession>
<dbReference type="RefSeq" id="WP_132805014.1">
    <property type="nucleotide sequence ID" value="NZ_SMAK01000001.1"/>
</dbReference>
<protein>
    <submittedName>
        <fullName evidence="1">Uncharacterized protein</fullName>
    </submittedName>
</protein>
<sequence>MSNTRATSPRLAAILGVSLLIATGMVAVGFAVAPQPIGAATAAGSGAVAHATDCADRLSAAERSLVQTTERLRHAAGADQAGRCAAYRAHVAVLVGAGETYSMCMSGFARQDTVAQMQLAADNWRATIADSCAR</sequence>
<evidence type="ECO:0000313" key="1">
    <source>
        <dbReference type="EMBL" id="TCT13651.1"/>
    </source>
</evidence>
<comment type="caution">
    <text evidence="1">The sequence shown here is derived from an EMBL/GenBank/DDBJ whole genome shotgun (WGS) entry which is preliminary data.</text>
</comment>
<name>A0A4R3MIF5_9HYPH</name>
<evidence type="ECO:0000313" key="2">
    <source>
        <dbReference type="Proteomes" id="UP000295678"/>
    </source>
</evidence>
<keyword evidence="2" id="KW-1185">Reference proteome</keyword>
<gene>
    <name evidence="1" type="ORF">EDC22_101521</name>
</gene>
<dbReference type="AlphaFoldDB" id="A0A4R3MIF5"/>
<dbReference type="EMBL" id="SMAK01000001">
    <property type="protein sequence ID" value="TCT13651.1"/>
    <property type="molecule type" value="Genomic_DNA"/>
</dbReference>
<reference evidence="1 2" key="1">
    <citation type="submission" date="2019-03" db="EMBL/GenBank/DDBJ databases">
        <title>Genomic Encyclopedia of Type Strains, Phase IV (KMG-IV): sequencing the most valuable type-strain genomes for metagenomic binning, comparative biology and taxonomic classification.</title>
        <authorList>
            <person name="Goeker M."/>
        </authorList>
    </citation>
    <scope>NUCLEOTIDE SEQUENCE [LARGE SCALE GENOMIC DNA]</scope>
    <source>
        <strain evidence="1 2">DSM 19345</strain>
    </source>
</reference>
<proteinExistence type="predicted"/>
<organism evidence="1 2">
    <name type="scientific">Tepidamorphus gemmatus</name>
    <dbReference type="NCBI Taxonomy" id="747076"/>
    <lineage>
        <taxon>Bacteria</taxon>
        <taxon>Pseudomonadati</taxon>
        <taxon>Pseudomonadota</taxon>
        <taxon>Alphaproteobacteria</taxon>
        <taxon>Hyphomicrobiales</taxon>
        <taxon>Tepidamorphaceae</taxon>
        <taxon>Tepidamorphus</taxon>
    </lineage>
</organism>
<dbReference type="OrthoDB" id="8480976at2"/>